<protein>
    <submittedName>
        <fullName evidence="1">Uncharacterized protein</fullName>
    </submittedName>
</protein>
<gene>
    <name evidence="1" type="ORF">FHU32_001021</name>
</gene>
<evidence type="ECO:0000313" key="1">
    <source>
        <dbReference type="EMBL" id="MBB3115802.1"/>
    </source>
</evidence>
<sequence length="34" mass="3071">MIGGDDGRAGGCVTGDDAASCACSGGEAPAATLN</sequence>
<name>A0A8H9Y6B5_9CORY</name>
<comment type="caution">
    <text evidence="1">The sequence shown here is derived from an EMBL/GenBank/DDBJ whole genome shotgun (WGS) entry which is preliminary data.</text>
</comment>
<organism evidence="1 2">
    <name type="scientific">Corynebacterium bovis DSM 20582 = CIP 54.80</name>
    <dbReference type="NCBI Taxonomy" id="927655"/>
    <lineage>
        <taxon>Bacteria</taxon>
        <taxon>Bacillati</taxon>
        <taxon>Actinomycetota</taxon>
        <taxon>Actinomycetes</taxon>
        <taxon>Mycobacteriales</taxon>
        <taxon>Corynebacteriaceae</taxon>
        <taxon>Corynebacterium</taxon>
    </lineage>
</organism>
<reference evidence="1" key="1">
    <citation type="submission" date="2020-08" db="EMBL/GenBank/DDBJ databases">
        <title>Sequencing the genomes of 1000 actinobacteria strains.</title>
        <authorList>
            <person name="Klenk H.-P."/>
        </authorList>
    </citation>
    <scope>NUCLEOTIDE SEQUENCE</scope>
    <source>
        <strain evidence="1">DSM 20582</strain>
    </source>
</reference>
<dbReference type="Proteomes" id="UP000612712">
    <property type="component" value="Unassembled WGS sequence"/>
</dbReference>
<dbReference type="AlphaFoldDB" id="A0A8H9Y6B5"/>
<dbReference type="EMBL" id="JACHWT010000004">
    <property type="protein sequence ID" value="MBB3115802.1"/>
    <property type="molecule type" value="Genomic_DNA"/>
</dbReference>
<accession>A0A8H9Y6B5</accession>
<proteinExistence type="predicted"/>
<evidence type="ECO:0000313" key="2">
    <source>
        <dbReference type="Proteomes" id="UP000612712"/>
    </source>
</evidence>